<dbReference type="Proteomes" id="UP001267407">
    <property type="component" value="Unassembled WGS sequence"/>
</dbReference>
<organism evidence="9 10">
    <name type="scientific">Marinobacter xiaoshiensis</name>
    <dbReference type="NCBI Taxonomy" id="3073652"/>
    <lineage>
        <taxon>Bacteria</taxon>
        <taxon>Pseudomonadati</taxon>
        <taxon>Pseudomonadota</taxon>
        <taxon>Gammaproteobacteria</taxon>
        <taxon>Pseudomonadales</taxon>
        <taxon>Marinobacteraceae</taxon>
        <taxon>Marinobacter</taxon>
    </lineage>
</organism>
<evidence type="ECO:0000256" key="1">
    <source>
        <dbReference type="ARBA" id="ARBA00001974"/>
    </source>
</evidence>
<comment type="caution">
    <text evidence="9">The sequence shown here is derived from an EMBL/GenBank/DDBJ whole genome shotgun (WGS) entry which is preliminary data.</text>
</comment>
<protein>
    <recommendedName>
        <fullName evidence="11">Ferric reductase</fullName>
    </recommendedName>
</protein>
<evidence type="ECO:0000313" key="10">
    <source>
        <dbReference type="Proteomes" id="UP001267407"/>
    </source>
</evidence>
<proteinExistence type="predicted"/>
<evidence type="ECO:0000256" key="6">
    <source>
        <dbReference type="ARBA" id="ARBA00023002"/>
    </source>
</evidence>
<evidence type="ECO:0000256" key="2">
    <source>
        <dbReference type="ARBA" id="ARBA00022630"/>
    </source>
</evidence>
<sequence>MMPVIYLVLAAHALLLAPLKWWHQPTGWLMALLIAGGAVESLQSLTGQIGSSRRYKGLVQAVKQTSANITEVVCDMGKRWPGHQAGQFAQQIWVAGGIGITPFLAALEKRLINSKQKHPVITLHYCTAGVTGDPMVTRLRELMEQLPEISLHIHDSLQGQRLAVNQLQVHGSKVDVWFCGPQGLADAMRSGLKQQPISLRFHQESFEFR</sequence>
<keyword evidence="5" id="KW-0274">FAD</keyword>
<dbReference type="EMBL" id="JAVMBO010000018">
    <property type="protein sequence ID" value="MDS1311504.1"/>
    <property type="molecule type" value="Genomic_DNA"/>
</dbReference>
<name>A0ABU2HK96_9GAMM</name>
<dbReference type="InterPro" id="IPR039261">
    <property type="entry name" value="FNR_nucleotide-bd"/>
</dbReference>
<keyword evidence="8" id="KW-0411">Iron-sulfur</keyword>
<comment type="cofactor">
    <cofactor evidence="1">
        <name>FAD</name>
        <dbReference type="ChEBI" id="CHEBI:57692"/>
    </cofactor>
</comment>
<dbReference type="PANTHER" id="PTHR47354">
    <property type="entry name" value="NADH OXIDOREDUCTASE HCR"/>
    <property type="match status" value="1"/>
</dbReference>
<keyword evidence="3" id="KW-0001">2Fe-2S</keyword>
<evidence type="ECO:0008006" key="11">
    <source>
        <dbReference type="Google" id="ProtNLM"/>
    </source>
</evidence>
<evidence type="ECO:0000256" key="5">
    <source>
        <dbReference type="ARBA" id="ARBA00022827"/>
    </source>
</evidence>
<evidence type="ECO:0000313" key="9">
    <source>
        <dbReference type="EMBL" id="MDS1311504.1"/>
    </source>
</evidence>
<evidence type="ECO:0000256" key="3">
    <source>
        <dbReference type="ARBA" id="ARBA00022714"/>
    </source>
</evidence>
<keyword evidence="4" id="KW-0479">Metal-binding</keyword>
<dbReference type="Gene3D" id="3.40.50.80">
    <property type="entry name" value="Nucleotide-binding domain of ferredoxin-NADP reductase (FNR) module"/>
    <property type="match status" value="1"/>
</dbReference>
<dbReference type="SUPFAM" id="SSF52343">
    <property type="entry name" value="Ferredoxin reductase-like, C-terminal NADP-linked domain"/>
    <property type="match status" value="1"/>
</dbReference>
<evidence type="ECO:0000256" key="8">
    <source>
        <dbReference type="ARBA" id="ARBA00023014"/>
    </source>
</evidence>
<evidence type="ECO:0000256" key="7">
    <source>
        <dbReference type="ARBA" id="ARBA00023004"/>
    </source>
</evidence>
<keyword evidence="10" id="KW-1185">Reference proteome</keyword>
<dbReference type="InterPro" id="IPR050415">
    <property type="entry name" value="MRET"/>
</dbReference>
<reference evidence="9" key="1">
    <citation type="submission" date="2023-09" db="EMBL/GenBank/DDBJ databases">
        <title>Marinobacter sediminicola sp. nov. and Marinobacter maritimum sp. nov., isolated from marine sediment.</title>
        <authorList>
            <person name="An J."/>
        </authorList>
    </citation>
    <scope>NUCLEOTIDE SEQUENCE</scope>
    <source>
        <strain evidence="9">F60267</strain>
    </source>
</reference>
<keyword evidence="6" id="KW-0560">Oxidoreductase</keyword>
<keyword evidence="2" id="KW-0285">Flavoprotein</keyword>
<dbReference type="RefSeq" id="WP_310966758.1">
    <property type="nucleotide sequence ID" value="NZ_JAVMBO010000018.1"/>
</dbReference>
<dbReference type="PANTHER" id="PTHR47354:SF8">
    <property type="entry name" value="1,2-PHENYLACETYL-COA EPOXIDASE, SUBUNIT E"/>
    <property type="match status" value="1"/>
</dbReference>
<gene>
    <name evidence="9" type="ORF">RKA07_15485</name>
</gene>
<accession>A0ABU2HK96</accession>
<evidence type="ECO:0000256" key="4">
    <source>
        <dbReference type="ARBA" id="ARBA00022723"/>
    </source>
</evidence>
<keyword evidence="7" id="KW-0408">Iron</keyword>